<name>A0A1H4C6Y0_9BURK</name>
<keyword evidence="2" id="KW-1185">Reference proteome</keyword>
<protein>
    <submittedName>
        <fullName evidence="1">Uncharacterized protein</fullName>
    </submittedName>
</protein>
<reference evidence="2" key="1">
    <citation type="submission" date="2016-10" db="EMBL/GenBank/DDBJ databases">
        <authorList>
            <person name="Varghese N."/>
            <person name="Submissions S."/>
        </authorList>
    </citation>
    <scope>NUCLEOTIDE SEQUENCE [LARGE SCALE GENOMIC DNA]</scope>
    <source>
        <strain evidence="2">LMG 24000</strain>
    </source>
</reference>
<organism evidence="1 2">
    <name type="scientific">Paraburkholderia sartisoli</name>
    <dbReference type="NCBI Taxonomy" id="83784"/>
    <lineage>
        <taxon>Bacteria</taxon>
        <taxon>Pseudomonadati</taxon>
        <taxon>Pseudomonadota</taxon>
        <taxon>Betaproteobacteria</taxon>
        <taxon>Burkholderiales</taxon>
        <taxon>Burkholderiaceae</taxon>
        <taxon>Paraburkholderia</taxon>
    </lineage>
</organism>
<dbReference type="STRING" id="83784.SAMN05192564_102135"/>
<sequence>MRSSGFFPSAQHPVKWKKVGFGCVMCDAASRPMPRQRCGDAPSARCRRRGALAWFAGNDEGRDGLCRSRPSLSP</sequence>
<dbReference type="Proteomes" id="UP000198638">
    <property type="component" value="Unassembled WGS sequence"/>
</dbReference>
<evidence type="ECO:0000313" key="1">
    <source>
        <dbReference type="EMBL" id="SEA55842.1"/>
    </source>
</evidence>
<accession>A0A1H4C6Y0</accession>
<proteinExistence type="predicted"/>
<gene>
    <name evidence="1" type="ORF">SAMN05192564_102135</name>
</gene>
<evidence type="ECO:0000313" key="2">
    <source>
        <dbReference type="Proteomes" id="UP000198638"/>
    </source>
</evidence>
<dbReference type="EMBL" id="FNRQ01000002">
    <property type="protein sequence ID" value="SEA55842.1"/>
    <property type="molecule type" value="Genomic_DNA"/>
</dbReference>
<dbReference type="AlphaFoldDB" id="A0A1H4C6Y0"/>